<dbReference type="EMBL" id="LWGR01000016">
    <property type="protein sequence ID" value="KZM69817.1"/>
    <property type="molecule type" value="Genomic_DNA"/>
</dbReference>
<comment type="caution">
    <text evidence="1">The sequence shown here is derived from an EMBL/GenBank/DDBJ whole genome shotgun (WGS) entry which is preliminary data.</text>
</comment>
<name>A0A164IWV1_9NOCA</name>
<dbReference type="AlphaFoldDB" id="A0A164IWV1"/>
<dbReference type="Proteomes" id="UP000076512">
    <property type="component" value="Unassembled WGS sequence"/>
</dbReference>
<keyword evidence="2" id="KW-1185">Reference proteome</keyword>
<accession>A0A164IWV1</accession>
<evidence type="ECO:0008006" key="3">
    <source>
        <dbReference type="Google" id="ProtNLM"/>
    </source>
</evidence>
<organism evidence="1 2">
    <name type="scientific">Nocardia terpenica</name>
    <dbReference type="NCBI Taxonomy" id="455432"/>
    <lineage>
        <taxon>Bacteria</taxon>
        <taxon>Bacillati</taxon>
        <taxon>Actinomycetota</taxon>
        <taxon>Actinomycetes</taxon>
        <taxon>Mycobacteriales</taxon>
        <taxon>Nocardiaceae</taxon>
        <taxon>Nocardia</taxon>
    </lineage>
</organism>
<evidence type="ECO:0000313" key="1">
    <source>
        <dbReference type="EMBL" id="KZM69817.1"/>
    </source>
</evidence>
<gene>
    <name evidence="1" type="ORF">AWN90_04165</name>
</gene>
<reference evidence="1 2" key="1">
    <citation type="submission" date="2016-04" db="EMBL/GenBank/DDBJ databases">
        <authorList>
            <person name="Evans L.H."/>
            <person name="Alamgir A."/>
            <person name="Owens N."/>
            <person name="Weber N.D."/>
            <person name="Virtaneva K."/>
            <person name="Barbian K."/>
            <person name="Babar A."/>
            <person name="Rosenke K."/>
        </authorList>
    </citation>
    <scope>NUCLEOTIDE SEQUENCE [LARGE SCALE GENOMIC DNA]</scope>
    <source>
        <strain evidence="1 2">IFM 0406</strain>
    </source>
</reference>
<sequence>MLGYYPADSLLLIVLTPIAEADAVQVRLVARTDFHVPDDQRSHTLRAAAQVCTRENATAALAVIIDSALIPDPTDLLRAHRRLATDLHRELTAVDVQLASAWATPAIERDAPWWDLLDPGIRGVIADPDASVIAAAQVLEGNPIYRSRAEIAGLVEPDPALLRTVSLLLPSADTLPRCVVDDSVDVVCAMIERLLVHIDAVAAGIPLTAADVAELGMALRDKRVRD</sequence>
<dbReference type="Pfam" id="PF13830">
    <property type="entry name" value="DUF4192"/>
    <property type="match status" value="1"/>
</dbReference>
<dbReference type="InterPro" id="IPR025447">
    <property type="entry name" value="DUF4192"/>
</dbReference>
<evidence type="ECO:0000313" key="2">
    <source>
        <dbReference type="Proteomes" id="UP000076512"/>
    </source>
</evidence>
<protein>
    <recommendedName>
        <fullName evidence="3">DUF4192 family protein</fullName>
    </recommendedName>
</protein>
<proteinExistence type="predicted"/>
<dbReference type="STRING" id="455432.AWN90_04165"/>